<dbReference type="PANTHER" id="PTHR43794">
    <property type="entry name" value="AMINOHYDROLASE SSNA-RELATED"/>
    <property type="match status" value="1"/>
</dbReference>
<evidence type="ECO:0000259" key="3">
    <source>
        <dbReference type="Pfam" id="PF01979"/>
    </source>
</evidence>
<dbReference type="EMBL" id="JAPIUX010000003">
    <property type="protein sequence ID" value="MCX2560893.1"/>
    <property type="molecule type" value="Genomic_DNA"/>
</dbReference>
<evidence type="ECO:0000313" key="5">
    <source>
        <dbReference type="Proteomes" id="UP001526446"/>
    </source>
</evidence>
<dbReference type="InterPro" id="IPR011059">
    <property type="entry name" value="Metal-dep_hydrolase_composite"/>
</dbReference>
<sequence>MRTLLLKNALRLVTMNAHRDELAGGWVLVRGREILALGGAADPLPQADEVQDMTGHVVMPGMVNTHHHMYQTLTRALPAAQDSALFGWLQALYPVWAGLTPEMVRVSTCTAMTELLWSGCTTTSDHLYLFPNGCRLDDQMEAAEQMGMRFHAARGSMSVGESKGGLPPDGVVEEEAAILRDTQRVIEAFHDPEPFAMQRVVVAPCSPFSVSPDLMREAARLARATGTMLHTHLAENESDIAYSRARFGMTPAEYAEDVEWVGPDVWHAHCVKLDQAGISRFGATRTGMAHCPCSNMRLGSGIAPVRRMVASGMRVGLGVDGSASNDGSHMLGEARQAMLLGRLLEAEDGRPMMQAREVLELATRGGAAVLGRDDIGHLAPGMAADIVAFDLRGIEYAGAQSDPVAALVFCATRRVAYSMVNGRWLIREGQFVTHDPARLAERHNALARQLLERA</sequence>
<dbReference type="PANTHER" id="PTHR43794:SF11">
    <property type="entry name" value="AMIDOHYDROLASE-RELATED DOMAIN-CONTAINING PROTEIN"/>
    <property type="match status" value="1"/>
</dbReference>
<evidence type="ECO:0000313" key="4">
    <source>
        <dbReference type="EMBL" id="MCX2560893.1"/>
    </source>
</evidence>
<reference evidence="4 5" key="1">
    <citation type="submission" date="2022-11" db="EMBL/GenBank/DDBJ databases">
        <title>Genome sequencing of Acetobacter type strain.</title>
        <authorList>
            <person name="Heo J."/>
            <person name="Lee D."/>
            <person name="Han B.-H."/>
            <person name="Hong S.-B."/>
            <person name="Kwon S.-W."/>
        </authorList>
    </citation>
    <scope>NUCLEOTIDE SEQUENCE [LARGE SCALE GENOMIC DNA]</scope>
    <source>
        <strain evidence="4 5">KACC 21251</strain>
    </source>
</reference>
<dbReference type="InterPro" id="IPR032466">
    <property type="entry name" value="Metal_Hydrolase"/>
</dbReference>
<evidence type="ECO:0000256" key="1">
    <source>
        <dbReference type="ARBA" id="ARBA00006745"/>
    </source>
</evidence>
<keyword evidence="2 4" id="KW-0378">Hydrolase</keyword>
<comment type="similarity">
    <text evidence="1">Belongs to the metallo-dependent hydrolases superfamily. ATZ/TRZ family.</text>
</comment>
<dbReference type="GO" id="GO:0102127">
    <property type="term" value="F:8-oxoguanine deaminase activity"/>
    <property type="evidence" value="ECO:0007669"/>
    <property type="project" value="UniProtKB-EC"/>
</dbReference>
<dbReference type="Proteomes" id="UP001526446">
    <property type="component" value="Unassembled WGS sequence"/>
</dbReference>
<gene>
    <name evidence="4" type="ORF">OQ252_05675</name>
</gene>
<dbReference type="InterPro" id="IPR050287">
    <property type="entry name" value="MTA/SAH_deaminase"/>
</dbReference>
<protein>
    <submittedName>
        <fullName evidence="4">8-oxoguanine deaminase</fullName>
        <ecNumber evidence="4">3.5.4.32</ecNumber>
    </submittedName>
</protein>
<dbReference type="Pfam" id="PF01979">
    <property type="entry name" value="Amidohydro_1"/>
    <property type="match status" value="1"/>
</dbReference>
<dbReference type="NCBIfam" id="NF006055">
    <property type="entry name" value="PRK08203.1"/>
    <property type="match status" value="1"/>
</dbReference>
<dbReference type="SUPFAM" id="SSF51338">
    <property type="entry name" value="Composite domain of metallo-dependent hydrolases"/>
    <property type="match status" value="1"/>
</dbReference>
<keyword evidence="5" id="KW-1185">Reference proteome</keyword>
<feature type="domain" description="Amidohydrolase-related" evidence="3">
    <location>
        <begin position="57"/>
        <end position="424"/>
    </location>
</feature>
<name>A0ABT3Q6I2_9PROT</name>
<dbReference type="Gene3D" id="2.30.40.10">
    <property type="entry name" value="Urease, subunit C, domain 1"/>
    <property type="match status" value="1"/>
</dbReference>
<dbReference type="RefSeq" id="WP_166120824.1">
    <property type="nucleotide sequence ID" value="NZ_JAPIUX010000003.1"/>
</dbReference>
<dbReference type="SUPFAM" id="SSF51556">
    <property type="entry name" value="Metallo-dependent hydrolases"/>
    <property type="match status" value="1"/>
</dbReference>
<comment type="caution">
    <text evidence="4">The sequence shown here is derived from an EMBL/GenBank/DDBJ whole genome shotgun (WGS) entry which is preliminary data.</text>
</comment>
<evidence type="ECO:0000256" key="2">
    <source>
        <dbReference type="ARBA" id="ARBA00022801"/>
    </source>
</evidence>
<accession>A0ABT3Q6I2</accession>
<dbReference type="InterPro" id="IPR006680">
    <property type="entry name" value="Amidohydro-rel"/>
</dbReference>
<proteinExistence type="inferred from homology"/>
<dbReference type="EC" id="3.5.4.32" evidence="4"/>
<dbReference type="CDD" id="cd01298">
    <property type="entry name" value="ATZ_TRZ_like"/>
    <property type="match status" value="1"/>
</dbReference>
<dbReference type="Gene3D" id="3.20.20.140">
    <property type="entry name" value="Metal-dependent hydrolases"/>
    <property type="match status" value="1"/>
</dbReference>
<organism evidence="4 5">
    <name type="scientific">Acetobacter farinalis</name>
    <dbReference type="NCBI Taxonomy" id="1260984"/>
    <lineage>
        <taxon>Bacteria</taxon>
        <taxon>Pseudomonadati</taxon>
        <taxon>Pseudomonadota</taxon>
        <taxon>Alphaproteobacteria</taxon>
        <taxon>Acetobacterales</taxon>
        <taxon>Acetobacteraceae</taxon>
        <taxon>Acetobacter</taxon>
    </lineage>
</organism>